<feature type="transmembrane region" description="Helical" evidence="5">
    <location>
        <begin position="79"/>
        <end position="98"/>
    </location>
</feature>
<organism evidence="7 8">
    <name type="scientific">Haloferula rosea</name>
    <dbReference type="NCBI Taxonomy" id="490093"/>
    <lineage>
        <taxon>Bacteria</taxon>
        <taxon>Pseudomonadati</taxon>
        <taxon>Verrucomicrobiota</taxon>
        <taxon>Verrucomicrobiia</taxon>
        <taxon>Verrucomicrobiales</taxon>
        <taxon>Verrucomicrobiaceae</taxon>
        <taxon>Haloferula</taxon>
    </lineage>
</organism>
<dbReference type="AlphaFoldDB" id="A0A934VGA6"/>
<feature type="transmembrane region" description="Helical" evidence="5">
    <location>
        <begin position="367"/>
        <end position="386"/>
    </location>
</feature>
<feature type="transmembrane region" description="Helical" evidence="5">
    <location>
        <begin position="392"/>
        <end position="414"/>
    </location>
</feature>
<name>A0A934VGA6_9BACT</name>
<evidence type="ECO:0000256" key="4">
    <source>
        <dbReference type="ARBA" id="ARBA00023136"/>
    </source>
</evidence>
<comment type="subcellular location">
    <subcellularLocation>
        <location evidence="1">Membrane</location>
        <topology evidence="1">Multi-pass membrane protein</topology>
    </subcellularLocation>
</comment>
<dbReference type="RefSeq" id="WP_200280023.1">
    <property type="nucleotide sequence ID" value="NZ_JAENII010000009.1"/>
</dbReference>
<dbReference type="Proteomes" id="UP000658278">
    <property type="component" value="Unassembled WGS sequence"/>
</dbReference>
<dbReference type="PANTHER" id="PTHR37422">
    <property type="entry name" value="TEICHURONIC ACID BIOSYNTHESIS PROTEIN TUAE"/>
    <property type="match status" value="1"/>
</dbReference>
<dbReference type="InterPro" id="IPR011990">
    <property type="entry name" value="TPR-like_helical_dom_sf"/>
</dbReference>
<proteinExistence type="predicted"/>
<feature type="transmembrane region" description="Helical" evidence="5">
    <location>
        <begin position="110"/>
        <end position="130"/>
    </location>
</feature>
<protein>
    <submittedName>
        <fullName evidence="7">O-antigen ligase family protein</fullName>
    </submittedName>
</protein>
<feature type="transmembrane region" description="Helical" evidence="5">
    <location>
        <begin position="31"/>
        <end position="48"/>
    </location>
</feature>
<evidence type="ECO:0000256" key="5">
    <source>
        <dbReference type="SAM" id="Phobius"/>
    </source>
</evidence>
<feature type="transmembrane region" description="Helical" evidence="5">
    <location>
        <begin position="426"/>
        <end position="444"/>
    </location>
</feature>
<accession>A0A934VGA6</accession>
<reference evidence="7" key="1">
    <citation type="submission" date="2021-01" db="EMBL/GenBank/DDBJ databases">
        <title>Modified the classification status of verrucomicrobia.</title>
        <authorList>
            <person name="Feng X."/>
        </authorList>
    </citation>
    <scope>NUCLEOTIDE SEQUENCE</scope>
    <source>
        <strain evidence="7">KCTC 22201</strain>
    </source>
</reference>
<feature type="transmembrane region" description="Helical" evidence="5">
    <location>
        <begin position="150"/>
        <end position="173"/>
    </location>
</feature>
<dbReference type="GO" id="GO:0016020">
    <property type="term" value="C:membrane"/>
    <property type="evidence" value="ECO:0007669"/>
    <property type="project" value="UniProtKB-SubCell"/>
</dbReference>
<keyword evidence="8" id="KW-1185">Reference proteome</keyword>
<keyword evidence="3 5" id="KW-1133">Transmembrane helix</keyword>
<dbReference type="Pfam" id="PF04932">
    <property type="entry name" value="Wzy_C"/>
    <property type="match status" value="1"/>
</dbReference>
<feature type="transmembrane region" description="Helical" evidence="5">
    <location>
        <begin position="334"/>
        <end position="355"/>
    </location>
</feature>
<feature type="transmembrane region" description="Helical" evidence="5">
    <location>
        <begin position="205"/>
        <end position="223"/>
    </location>
</feature>
<dbReference type="InterPro" id="IPR007016">
    <property type="entry name" value="O-antigen_ligase-rel_domated"/>
</dbReference>
<evidence type="ECO:0000259" key="6">
    <source>
        <dbReference type="Pfam" id="PF04932"/>
    </source>
</evidence>
<keyword evidence="2 5" id="KW-0812">Transmembrane</keyword>
<evidence type="ECO:0000313" key="7">
    <source>
        <dbReference type="EMBL" id="MBK1827837.1"/>
    </source>
</evidence>
<evidence type="ECO:0000256" key="2">
    <source>
        <dbReference type="ARBA" id="ARBA00022692"/>
    </source>
</evidence>
<comment type="caution">
    <text evidence="7">The sequence shown here is derived from an EMBL/GenBank/DDBJ whole genome shotgun (WGS) entry which is preliminary data.</text>
</comment>
<feature type="transmembrane region" description="Helical" evidence="5">
    <location>
        <begin position="230"/>
        <end position="252"/>
    </location>
</feature>
<evidence type="ECO:0000256" key="3">
    <source>
        <dbReference type="ARBA" id="ARBA00022989"/>
    </source>
</evidence>
<dbReference type="PANTHER" id="PTHR37422:SF13">
    <property type="entry name" value="LIPOPOLYSACCHARIDE BIOSYNTHESIS PROTEIN PA4999-RELATED"/>
    <property type="match status" value="1"/>
</dbReference>
<dbReference type="SUPFAM" id="SSF48452">
    <property type="entry name" value="TPR-like"/>
    <property type="match status" value="1"/>
</dbReference>
<dbReference type="GO" id="GO:0016874">
    <property type="term" value="F:ligase activity"/>
    <property type="evidence" value="ECO:0007669"/>
    <property type="project" value="UniProtKB-KW"/>
</dbReference>
<gene>
    <name evidence="7" type="ORF">JIN81_12470</name>
</gene>
<evidence type="ECO:0000313" key="8">
    <source>
        <dbReference type="Proteomes" id="UP000658278"/>
    </source>
</evidence>
<dbReference type="EMBL" id="JAENII010000009">
    <property type="protein sequence ID" value="MBK1827837.1"/>
    <property type="molecule type" value="Genomic_DNA"/>
</dbReference>
<keyword evidence="7" id="KW-0436">Ligase</keyword>
<evidence type="ECO:0000256" key="1">
    <source>
        <dbReference type="ARBA" id="ARBA00004141"/>
    </source>
</evidence>
<feature type="domain" description="O-antigen ligase-related" evidence="6">
    <location>
        <begin position="187"/>
        <end position="343"/>
    </location>
</feature>
<sequence length="647" mass="69575">MMNFLPSVFLGVALFLGVVFGAQTEAWSWGPALLALSGALLASGLLKNDWRRGRFLPIALISAIGYIILRAGFSPVLDAARSDAMLALALLGCAWVVSSSGEEQGHLKSIYLVLSLTALANIFVALVQVAHPEFLWPYESKPASAPTGFFGHYNYFSNFVGGVGLLCLARALFGPDARVFKLLYAATFLGALILIPVSGSRGGSLAFGVGAFVLVASAGVLSWRKKSRGAVVFLLALPIMVLAVVFGGWLVMGKALDSRGQAMDARSFSAMADNGRLEWIKLATKVAKSDPMVGGGSRAFSWRRNHAWQLEELGRGVENESFVHNELAQTVTDYGLVGAVLVLAAVGGMLWKSLLQLFLGLGEPERLGGHDAIASGVLAAGSFMLLQSNVSFVFHLLPSTMVLGVVFGLAMLLPAAKPEASTRSRFLPAGLMFVLAASLGWFGLRATMTLVSVWPVLYASDPGNRGDSSVSMIQLEKAAKWWPGYRVQEEIARLCRMSSSNPNVSVGERNAWNSRAVEAYQEASAAHPFHPGLQVNLGNALSDLGSAPEAESALAKAIELQGGLEGGFRARLCLAQHLYQTWQRRWQEDRRAGEALHEFLRARELLDESDVQSQWAYEDSKMLRKSLDAVIDFLEGAQVTPVAPSSD</sequence>
<dbReference type="Gene3D" id="1.25.40.10">
    <property type="entry name" value="Tetratricopeptide repeat domain"/>
    <property type="match status" value="1"/>
</dbReference>
<keyword evidence="4 5" id="KW-0472">Membrane</keyword>
<dbReference type="InterPro" id="IPR051533">
    <property type="entry name" value="WaaL-like"/>
</dbReference>
<feature type="transmembrane region" description="Helical" evidence="5">
    <location>
        <begin position="182"/>
        <end position="199"/>
    </location>
</feature>
<feature type="transmembrane region" description="Helical" evidence="5">
    <location>
        <begin position="55"/>
        <end position="73"/>
    </location>
</feature>